<name>A0A2V3PN72_9BACT</name>
<evidence type="ECO:0000313" key="1">
    <source>
        <dbReference type="EMBL" id="PXV63755.1"/>
    </source>
</evidence>
<gene>
    <name evidence="1" type="ORF">CLV62_1124</name>
</gene>
<dbReference type="OrthoDB" id="1030619at2"/>
<keyword evidence="2" id="KW-1185">Reference proteome</keyword>
<reference evidence="1 2" key="1">
    <citation type="submission" date="2018-03" db="EMBL/GenBank/DDBJ databases">
        <title>Genomic Encyclopedia of Archaeal and Bacterial Type Strains, Phase II (KMG-II): from individual species to whole genera.</title>
        <authorList>
            <person name="Goeker M."/>
        </authorList>
    </citation>
    <scope>NUCLEOTIDE SEQUENCE [LARGE SCALE GENOMIC DNA]</scope>
    <source>
        <strain evidence="1 2">DSM 100214</strain>
    </source>
</reference>
<comment type="caution">
    <text evidence="1">The sequence shown here is derived from an EMBL/GenBank/DDBJ whole genome shotgun (WGS) entry which is preliminary data.</text>
</comment>
<sequence length="131" mass="14905">MSIVNSQSISTNLKTINEDFDNKRMIEAYLTSEPFGWAPKLDGINLLADSIIVIKIGGYDSSPRSFLLYRGKSYPVLYNSDINYSQSLHEIFFDKNVGLSTLIAEDNKPVTDWQLATFQTDYDPNKNPWLT</sequence>
<proteinExistence type="predicted"/>
<dbReference type="Proteomes" id="UP000247973">
    <property type="component" value="Unassembled WGS sequence"/>
</dbReference>
<evidence type="ECO:0000313" key="2">
    <source>
        <dbReference type="Proteomes" id="UP000247973"/>
    </source>
</evidence>
<dbReference type="EMBL" id="QICL01000012">
    <property type="protein sequence ID" value="PXV63755.1"/>
    <property type="molecule type" value="Genomic_DNA"/>
</dbReference>
<dbReference type="RefSeq" id="WP_146212726.1">
    <property type="nucleotide sequence ID" value="NZ_QICL01000012.1"/>
</dbReference>
<dbReference type="AlphaFoldDB" id="A0A2V3PN72"/>
<protein>
    <submittedName>
        <fullName evidence="1">Uncharacterized protein</fullName>
    </submittedName>
</protein>
<organism evidence="1 2">
    <name type="scientific">Dysgonomonas alginatilytica</name>
    <dbReference type="NCBI Taxonomy" id="1605892"/>
    <lineage>
        <taxon>Bacteria</taxon>
        <taxon>Pseudomonadati</taxon>
        <taxon>Bacteroidota</taxon>
        <taxon>Bacteroidia</taxon>
        <taxon>Bacteroidales</taxon>
        <taxon>Dysgonomonadaceae</taxon>
        <taxon>Dysgonomonas</taxon>
    </lineage>
</organism>
<accession>A0A2V3PN72</accession>